<dbReference type="InterPro" id="IPR057905">
    <property type="entry name" value="Nal1_N"/>
</dbReference>
<reference evidence="3" key="1">
    <citation type="submission" date="2024-02" db="EMBL/GenBank/DDBJ databases">
        <authorList>
            <consortium name="ELIXIR-Norway"/>
            <consortium name="Elixir Norway"/>
        </authorList>
    </citation>
    <scope>NUCLEOTIDE SEQUENCE</scope>
</reference>
<evidence type="ECO:0008006" key="5">
    <source>
        <dbReference type="Google" id="ProtNLM"/>
    </source>
</evidence>
<dbReference type="Proteomes" id="UP001497512">
    <property type="component" value="Chromosome 15"/>
</dbReference>
<dbReference type="Pfam" id="PF25608">
    <property type="entry name" value="NAL1_N"/>
    <property type="match status" value="1"/>
</dbReference>
<evidence type="ECO:0000259" key="2">
    <source>
        <dbReference type="Pfam" id="PF25819"/>
    </source>
</evidence>
<accession>A0ABP0TUU5</accession>
<evidence type="ECO:0000259" key="1">
    <source>
        <dbReference type="Pfam" id="PF25608"/>
    </source>
</evidence>
<proteinExistence type="predicted"/>
<dbReference type="SUPFAM" id="SSF50494">
    <property type="entry name" value="Trypsin-like serine proteases"/>
    <property type="match status" value="1"/>
</dbReference>
<dbReference type="Pfam" id="PF25819">
    <property type="entry name" value="Nal1_C"/>
    <property type="match status" value="1"/>
</dbReference>
<organism evidence="3 4">
    <name type="scientific">Sphagnum troendelagicum</name>
    <dbReference type="NCBI Taxonomy" id="128251"/>
    <lineage>
        <taxon>Eukaryota</taxon>
        <taxon>Viridiplantae</taxon>
        <taxon>Streptophyta</taxon>
        <taxon>Embryophyta</taxon>
        <taxon>Bryophyta</taxon>
        <taxon>Sphagnophytina</taxon>
        <taxon>Sphagnopsida</taxon>
        <taxon>Sphagnales</taxon>
        <taxon>Sphagnaceae</taxon>
        <taxon>Sphagnum</taxon>
    </lineage>
</organism>
<sequence length="637" mass="69783">MDMTRLLGATQCYMRVARNIPRAIPGALDSAWSCSTGNRRLRAENPPLQAFASAGQHDNSAAYVLWPPSWVNDSAVERTAYFYGLQKDVELDTENRMPTGQQAATLLELMTIRAFHSKTLRRYSLGTALGFRTRQGVLTSIPAIIVFVARKVHRQWLLDVQKLPTHLEGPGGVWCDVDVVEFSYYGPPEASPKEQIYSDLVEGLRGNDPFIGSGSQVASQETYGTLGAIVQSQTGSRQLGFLTNRHVAVDLDYPAQKMFHPLPPNLGPGVYLGAVERATSYIRDDLWYGIFAGMNPETFVRADGAFIPFTESFDTSRIMTTVKGVGEMGEVMWVDLQAPINSLIAKHVVKVGRSSGLTRGIIMAYAVEYNDEKGNCFFTDFLIVGENKLVFELEGDSGSLILLTGDEGAMEKPRPIGIIWGGTANRGRLKLRNGHGPENWTSGVDLGRLLKLLQLDVITTDRGLQEAIEVHWRHKAAGLESLTVLANKTGEFPDSNAPHEIDACFPPVAASDLLSTSIFKNQAQTSSSPRPSTVDYGASEIEVMLPEGRPLTDLKTTDHYGLTLSGPTTEIKVVFSPKRQKLVSEDLNCSRGGGDGCEAVSNDTSLDHEHPEGEVLLLDNTDRGHFNLTPCNKRQGK</sequence>
<feature type="domain" description="Nal1 C-terminal" evidence="2">
    <location>
        <begin position="193"/>
        <end position="461"/>
    </location>
</feature>
<dbReference type="InterPro" id="IPR057906">
    <property type="entry name" value="Nal1"/>
</dbReference>
<evidence type="ECO:0000313" key="3">
    <source>
        <dbReference type="EMBL" id="CAK9205621.1"/>
    </source>
</evidence>
<dbReference type="EMBL" id="OZ019907">
    <property type="protein sequence ID" value="CAK9205621.1"/>
    <property type="molecule type" value="Genomic_DNA"/>
</dbReference>
<evidence type="ECO:0000313" key="4">
    <source>
        <dbReference type="Proteomes" id="UP001497512"/>
    </source>
</evidence>
<dbReference type="PANTHER" id="PTHR31521:SF2">
    <property type="entry name" value="EXPRESSED PROTEIN"/>
    <property type="match status" value="1"/>
</dbReference>
<feature type="domain" description="Nal1 N-terminal" evidence="1">
    <location>
        <begin position="101"/>
        <end position="180"/>
    </location>
</feature>
<keyword evidence="4" id="KW-1185">Reference proteome</keyword>
<dbReference type="InterPro" id="IPR009003">
    <property type="entry name" value="Peptidase_S1_PA"/>
</dbReference>
<name>A0ABP0TUU5_9BRYO</name>
<dbReference type="PANTHER" id="PTHR31521">
    <property type="entry name" value="EXPRESSED PROTEIN"/>
    <property type="match status" value="1"/>
</dbReference>
<gene>
    <name evidence="3" type="ORF">CSSPTR1EN2_LOCUS7940</name>
</gene>
<dbReference type="InterPro" id="IPR057904">
    <property type="entry name" value="Nal1_C"/>
</dbReference>
<protein>
    <recommendedName>
        <fullName evidence="5">Trypsin family protein</fullName>
    </recommendedName>
</protein>